<evidence type="ECO:0000313" key="2">
    <source>
        <dbReference type="EMBL" id="KAK4817747.1"/>
    </source>
</evidence>
<feature type="region of interest" description="Disordered" evidence="1">
    <location>
        <begin position="1"/>
        <end position="44"/>
    </location>
</feature>
<reference evidence="2 3" key="1">
    <citation type="journal article" date="2023" name="J. Hered.">
        <title>Chromosome-level genome of the wood stork (Mycteria americana) provides insight into avian chromosome evolution.</title>
        <authorList>
            <person name="Flamio R. Jr."/>
            <person name="Ramstad K.M."/>
        </authorList>
    </citation>
    <scope>NUCLEOTIDE SEQUENCE [LARGE SCALE GENOMIC DNA]</scope>
    <source>
        <strain evidence="2">JAX WOST 10</strain>
    </source>
</reference>
<dbReference type="Proteomes" id="UP001333110">
    <property type="component" value="Unassembled WGS sequence"/>
</dbReference>
<organism evidence="2 3">
    <name type="scientific">Mycteria americana</name>
    <name type="common">Wood stork</name>
    <dbReference type="NCBI Taxonomy" id="33587"/>
    <lineage>
        <taxon>Eukaryota</taxon>
        <taxon>Metazoa</taxon>
        <taxon>Chordata</taxon>
        <taxon>Craniata</taxon>
        <taxon>Vertebrata</taxon>
        <taxon>Euteleostomi</taxon>
        <taxon>Archelosauria</taxon>
        <taxon>Archosauria</taxon>
        <taxon>Dinosauria</taxon>
        <taxon>Saurischia</taxon>
        <taxon>Theropoda</taxon>
        <taxon>Coelurosauria</taxon>
        <taxon>Aves</taxon>
        <taxon>Neognathae</taxon>
        <taxon>Neoaves</taxon>
        <taxon>Aequornithes</taxon>
        <taxon>Ciconiiformes</taxon>
        <taxon>Ciconiidae</taxon>
        <taxon>Mycteria</taxon>
    </lineage>
</organism>
<feature type="compositionally biased region" description="Polar residues" evidence="1">
    <location>
        <begin position="7"/>
        <end position="26"/>
    </location>
</feature>
<feature type="compositionally biased region" description="Basic and acidic residues" evidence="1">
    <location>
        <begin position="215"/>
        <end position="226"/>
    </location>
</feature>
<feature type="non-terminal residue" evidence="2">
    <location>
        <position position="267"/>
    </location>
</feature>
<proteinExistence type="predicted"/>
<feature type="region of interest" description="Disordered" evidence="1">
    <location>
        <begin position="187"/>
        <end position="243"/>
    </location>
</feature>
<evidence type="ECO:0000313" key="3">
    <source>
        <dbReference type="Proteomes" id="UP001333110"/>
    </source>
</evidence>
<feature type="compositionally biased region" description="Basic and acidic residues" evidence="1">
    <location>
        <begin position="121"/>
        <end position="141"/>
    </location>
</feature>
<dbReference type="EMBL" id="JAUNZN010000008">
    <property type="protein sequence ID" value="KAK4817747.1"/>
    <property type="molecule type" value="Genomic_DNA"/>
</dbReference>
<gene>
    <name evidence="2" type="ORF">QYF61_026970</name>
</gene>
<name>A0AAN7NKC6_MYCAM</name>
<accession>A0AAN7NKC6</accession>
<comment type="caution">
    <text evidence="2">The sequence shown here is derived from an EMBL/GenBank/DDBJ whole genome shotgun (WGS) entry which is preliminary data.</text>
</comment>
<sequence length="267" mass="30616">MELLKVSQPSAPKTLLRQSSMQSPDLRQSGHRSNRRDTASNLSQRSEALIPRVGGTGFLLFRYGSGVYNHLSLGVLYARSMQREERESVLSQLTARHQEKCCRDGYNYTLDLEILKRQDDTELQDGRDHPDTGDSNQQEKRALRHRSYVAHAATAAGWTHQHVQSREVCWRVTCQRELFSCLVKQHPTQSPRMDGGPFQLPSQQQPESRGARQAQDPHCKNRDSLVRKMGNGKNELRQQQNEDPARLIRELHIFPLHQKAAASYRLK</sequence>
<keyword evidence="3" id="KW-1185">Reference proteome</keyword>
<protein>
    <submittedName>
        <fullName evidence="2">Uncharacterized protein</fullName>
    </submittedName>
</protein>
<evidence type="ECO:0000256" key="1">
    <source>
        <dbReference type="SAM" id="MobiDB-lite"/>
    </source>
</evidence>
<feature type="region of interest" description="Disordered" evidence="1">
    <location>
        <begin position="121"/>
        <end position="145"/>
    </location>
</feature>
<dbReference type="AlphaFoldDB" id="A0AAN7NKC6"/>